<feature type="region of interest" description="Disordered" evidence="1">
    <location>
        <begin position="43"/>
        <end position="130"/>
    </location>
</feature>
<name>A0AAD6XUL2_9AGAR</name>
<organism evidence="2 3">
    <name type="scientific">Mycena belliarum</name>
    <dbReference type="NCBI Taxonomy" id="1033014"/>
    <lineage>
        <taxon>Eukaryota</taxon>
        <taxon>Fungi</taxon>
        <taxon>Dikarya</taxon>
        <taxon>Basidiomycota</taxon>
        <taxon>Agaricomycotina</taxon>
        <taxon>Agaricomycetes</taxon>
        <taxon>Agaricomycetidae</taxon>
        <taxon>Agaricales</taxon>
        <taxon>Marasmiineae</taxon>
        <taxon>Mycenaceae</taxon>
        <taxon>Mycena</taxon>
    </lineage>
</organism>
<dbReference type="EMBL" id="JARJCN010000011">
    <property type="protein sequence ID" value="KAJ7096760.1"/>
    <property type="molecule type" value="Genomic_DNA"/>
</dbReference>
<evidence type="ECO:0000256" key="1">
    <source>
        <dbReference type="SAM" id="MobiDB-lite"/>
    </source>
</evidence>
<evidence type="ECO:0000313" key="2">
    <source>
        <dbReference type="EMBL" id="KAJ7096760.1"/>
    </source>
</evidence>
<keyword evidence="3" id="KW-1185">Reference proteome</keyword>
<proteinExistence type="predicted"/>
<dbReference type="Proteomes" id="UP001222325">
    <property type="component" value="Unassembled WGS sequence"/>
</dbReference>
<comment type="caution">
    <text evidence="2">The sequence shown here is derived from an EMBL/GenBank/DDBJ whole genome shotgun (WGS) entry which is preliminary data.</text>
</comment>
<sequence length="673" mass="73754">MSEHSGGEVWRDANHAIGRPQIAALVKNSLIFVRDELELLKAPGQAQRARDVRQTTRAGAPRQRRAAGGAPIVFGQKGADPCQASSPPVNRRLGPESADASRPNSERPSLAPDHHLELSSPESPGPHNFRLRTEIVGPLNAHAQGFISALRRLQRARIHSRLEQHPRFLLALDGLNLSPRSTASVRAVDVGIERLCTQYPRPHVQCSPPPPPLHNSQDDAWFVLDDIQNNRCGGFFAPDRSRTRSHNLFLYSNEFPASNLRAEKQRTTRLILVTVSHALGALTAAVGIERDSALDAPCDRFLADADALPLWIPSHSISVSLGSTVCTRGAGFDTGTIGAPAADLWPLRPPLPALPEQRDPSAPSEHLYPRNTLAPNGFPCPCEGGRILIADPFCVIRHTSDAPRALFLRDLPLQSRVLPARASIRLDPRDVSREYRSVAHDFVTIPKLVNTERLYQAIINGALRFYGPSSPRPGTAFFDFKPVETSPLAVAARFPGCLSIEIIAAISIHSQIWSITGDFSTALLRRTAACRCPTNPDTSKLSLDLDSAPNLVNSGRFRWVLVKPSVKSTISILLAFKFEAQRRPFHQVPTSNEPKAALRSAADSALRRNPKIPIEINPTLAMVLIRPQVSRYPWPYSGLLKLLMISNPWPSSLKPGAVGLQTNIALMPFKFQA</sequence>
<gene>
    <name evidence="2" type="ORF">B0H15DRAFT_963202</name>
</gene>
<dbReference type="AlphaFoldDB" id="A0AAD6XUL2"/>
<reference evidence="2" key="1">
    <citation type="submission" date="2023-03" db="EMBL/GenBank/DDBJ databases">
        <title>Massive genome expansion in bonnet fungi (Mycena s.s.) driven by repeated elements and novel gene families across ecological guilds.</title>
        <authorList>
            <consortium name="Lawrence Berkeley National Laboratory"/>
            <person name="Harder C.B."/>
            <person name="Miyauchi S."/>
            <person name="Viragh M."/>
            <person name="Kuo A."/>
            <person name="Thoen E."/>
            <person name="Andreopoulos B."/>
            <person name="Lu D."/>
            <person name="Skrede I."/>
            <person name="Drula E."/>
            <person name="Henrissat B."/>
            <person name="Morin E."/>
            <person name="Kohler A."/>
            <person name="Barry K."/>
            <person name="LaButti K."/>
            <person name="Morin E."/>
            <person name="Salamov A."/>
            <person name="Lipzen A."/>
            <person name="Mereny Z."/>
            <person name="Hegedus B."/>
            <person name="Baldrian P."/>
            <person name="Stursova M."/>
            <person name="Weitz H."/>
            <person name="Taylor A."/>
            <person name="Grigoriev I.V."/>
            <person name="Nagy L.G."/>
            <person name="Martin F."/>
            <person name="Kauserud H."/>
        </authorList>
    </citation>
    <scope>NUCLEOTIDE SEQUENCE</scope>
    <source>
        <strain evidence="2">CBHHK173m</strain>
    </source>
</reference>
<accession>A0AAD6XUL2</accession>
<feature type="compositionally biased region" description="Low complexity" evidence="1">
    <location>
        <begin position="55"/>
        <end position="71"/>
    </location>
</feature>
<evidence type="ECO:0000313" key="3">
    <source>
        <dbReference type="Proteomes" id="UP001222325"/>
    </source>
</evidence>
<protein>
    <submittedName>
        <fullName evidence="2">Uncharacterized protein</fullName>
    </submittedName>
</protein>